<reference evidence="2 3" key="1">
    <citation type="submission" date="2018-08" db="EMBL/GenBank/DDBJ databases">
        <title>Microbispora. triticiradicis sp. nov., a novel actinomycete isolated from the root of wheat (Triticum aestivum L.)).</title>
        <authorList>
            <person name="Han C."/>
        </authorList>
    </citation>
    <scope>NUCLEOTIDE SEQUENCE [LARGE SCALE GENOMIC DNA]</scope>
    <source>
        <strain evidence="2 3">NEAU-HRDPA2-9</strain>
    </source>
</reference>
<organism evidence="2 3">
    <name type="scientific">Microbispora triticiradicis</name>
    <dbReference type="NCBI Taxonomy" id="2200763"/>
    <lineage>
        <taxon>Bacteria</taxon>
        <taxon>Bacillati</taxon>
        <taxon>Actinomycetota</taxon>
        <taxon>Actinomycetes</taxon>
        <taxon>Streptosporangiales</taxon>
        <taxon>Streptosporangiaceae</taxon>
        <taxon>Microbispora</taxon>
    </lineage>
</organism>
<sequence length="154" mass="16683">MTDPALPRYFSVSAPAPHNTSGAARITVRIGGAYPAYLCVGRGRVPLTTDEAWAVWVALGNALTTVHGPAPAWAAEQIQPTSAEVEPPAHGPGVSDLEIYHERVKELRGKGLDAVTARLRAMDEARQRIDEREQAWHGEQAAAEATRNDPEELR</sequence>
<name>A0ABX9LKH4_9ACTN</name>
<protein>
    <submittedName>
        <fullName evidence="2">Uncharacterized protein</fullName>
    </submittedName>
</protein>
<proteinExistence type="predicted"/>
<dbReference type="EMBL" id="QFZU02000057">
    <property type="protein sequence ID" value="RGA04481.1"/>
    <property type="molecule type" value="Genomic_DNA"/>
</dbReference>
<evidence type="ECO:0000313" key="2">
    <source>
        <dbReference type="EMBL" id="RGA04481.1"/>
    </source>
</evidence>
<gene>
    <name evidence="2" type="ORF">DI270_013390</name>
</gene>
<dbReference type="RefSeq" id="WP_111700218.1">
    <property type="nucleotide sequence ID" value="NZ_QFZU02000057.1"/>
</dbReference>
<evidence type="ECO:0000256" key="1">
    <source>
        <dbReference type="SAM" id="MobiDB-lite"/>
    </source>
</evidence>
<accession>A0ABX9LKH4</accession>
<evidence type="ECO:0000313" key="3">
    <source>
        <dbReference type="Proteomes" id="UP000262538"/>
    </source>
</evidence>
<feature type="region of interest" description="Disordered" evidence="1">
    <location>
        <begin position="130"/>
        <end position="154"/>
    </location>
</feature>
<dbReference type="Proteomes" id="UP000262538">
    <property type="component" value="Unassembled WGS sequence"/>
</dbReference>
<keyword evidence="3" id="KW-1185">Reference proteome</keyword>
<comment type="caution">
    <text evidence="2">The sequence shown here is derived from an EMBL/GenBank/DDBJ whole genome shotgun (WGS) entry which is preliminary data.</text>
</comment>